<dbReference type="eggNOG" id="ENOG5032SSV">
    <property type="taxonomic scope" value="Bacteria"/>
</dbReference>
<dbReference type="RefSeq" id="WP_006864127.1">
    <property type="nucleotide sequence ID" value="NZ_ACCL02000027.1"/>
</dbReference>
<protein>
    <recommendedName>
        <fullName evidence="3">Type III toxin-antitoxin system ToxN/AbiQ family toxin</fullName>
    </recommendedName>
</protein>
<evidence type="ECO:0008006" key="3">
    <source>
        <dbReference type="Google" id="ProtNLM"/>
    </source>
</evidence>
<dbReference type="GO" id="GO:0003723">
    <property type="term" value="F:RNA binding"/>
    <property type="evidence" value="ECO:0007669"/>
    <property type="project" value="InterPro"/>
</dbReference>
<evidence type="ECO:0000313" key="2">
    <source>
        <dbReference type="Proteomes" id="UP000005561"/>
    </source>
</evidence>
<dbReference type="EMBL" id="ACCL02000027">
    <property type="protein sequence ID" value="EET58647.1"/>
    <property type="molecule type" value="Genomic_DNA"/>
</dbReference>
<dbReference type="Gene3D" id="3.10.129.130">
    <property type="match status" value="1"/>
</dbReference>
<keyword evidence="2" id="KW-1185">Reference proteome</keyword>
<reference evidence="1" key="1">
    <citation type="submission" date="2009-07" db="EMBL/GenBank/DDBJ databases">
        <authorList>
            <person name="Weinstock G."/>
            <person name="Sodergren E."/>
            <person name="Clifton S."/>
            <person name="Fulton L."/>
            <person name="Fulton B."/>
            <person name="Courtney L."/>
            <person name="Fronick C."/>
            <person name="Harrison M."/>
            <person name="Strong C."/>
            <person name="Farmer C."/>
            <person name="Delahaunty K."/>
            <person name="Markovic C."/>
            <person name="Hall O."/>
            <person name="Minx P."/>
            <person name="Tomlinson C."/>
            <person name="Mitreva M."/>
            <person name="Nelson J."/>
            <person name="Hou S."/>
            <person name="Wollam A."/>
            <person name="Pepin K.H."/>
            <person name="Johnson M."/>
            <person name="Bhonagiri V."/>
            <person name="Nash W.E."/>
            <person name="Warren W."/>
            <person name="Chinwalla A."/>
            <person name="Mardis E.R."/>
            <person name="Wilson R.K."/>
        </authorList>
    </citation>
    <scope>NUCLEOTIDE SEQUENCE [LARGE SCALE GENOMIC DNA]</scope>
    <source>
        <strain evidence="1">DSM 14469</strain>
    </source>
</reference>
<dbReference type="InterPro" id="IPR025911">
    <property type="entry name" value="ToxN/AbiQ_toxin"/>
</dbReference>
<dbReference type="AlphaFoldDB" id="C6LL28"/>
<dbReference type="OrthoDB" id="1655812at2"/>
<proteinExistence type="predicted"/>
<evidence type="ECO:0000313" key="1">
    <source>
        <dbReference type="EMBL" id="EET58647.1"/>
    </source>
</evidence>
<organism evidence="1 2">
    <name type="scientific">Marvinbryantia formatexigens DSM 14469</name>
    <dbReference type="NCBI Taxonomy" id="478749"/>
    <lineage>
        <taxon>Bacteria</taxon>
        <taxon>Bacillati</taxon>
        <taxon>Bacillota</taxon>
        <taxon>Clostridia</taxon>
        <taxon>Lachnospirales</taxon>
        <taxon>Lachnospiraceae</taxon>
        <taxon>Marvinbryantia</taxon>
    </lineage>
</organism>
<comment type="caution">
    <text evidence="1">The sequence shown here is derived from an EMBL/GenBank/DDBJ whole genome shotgun (WGS) entry which is preliminary data.</text>
</comment>
<dbReference type="Pfam" id="PF13958">
    <property type="entry name" value="ToxN_toxin"/>
    <property type="match status" value="1"/>
</dbReference>
<gene>
    <name evidence="1" type="ORF">BRYFOR_09375</name>
</gene>
<dbReference type="Proteomes" id="UP000005561">
    <property type="component" value="Unassembled WGS sequence"/>
</dbReference>
<dbReference type="InterPro" id="IPR053735">
    <property type="entry name" value="Type_III_TA_endoRNase"/>
</dbReference>
<sequence>MKQNRLNLYLIDMKYIRDLSKADNHVMSVSPQISKEKRPFVGIIIICGTEQYCVPLSSPKPKHASMKNDVDFMKIYDGDKLIGVLNFNNMIPVQERFIRPLNIKPFPYDDAGALHYKKLAAKQLSWCQKNQEAIIRRANRLYEMIISGKANGLLKRRCCDFLKLEMILKKKS</sequence>
<accession>C6LL28</accession>
<dbReference type="GO" id="GO:0004521">
    <property type="term" value="F:RNA endonuclease activity"/>
    <property type="evidence" value="ECO:0007669"/>
    <property type="project" value="InterPro"/>
</dbReference>
<name>C6LL28_9FIRM</name>